<dbReference type="Proteomes" id="UP000240760">
    <property type="component" value="Unassembled WGS sequence"/>
</dbReference>
<organism evidence="4 5">
    <name type="scientific">Trichoderma longibrachiatum ATCC 18648</name>
    <dbReference type="NCBI Taxonomy" id="983965"/>
    <lineage>
        <taxon>Eukaryota</taxon>
        <taxon>Fungi</taxon>
        <taxon>Dikarya</taxon>
        <taxon>Ascomycota</taxon>
        <taxon>Pezizomycotina</taxon>
        <taxon>Sordariomycetes</taxon>
        <taxon>Hypocreomycetidae</taxon>
        <taxon>Hypocreales</taxon>
        <taxon>Hypocreaceae</taxon>
        <taxon>Trichoderma</taxon>
    </lineage>
</organism>
<dbReference type="AlphaFoldDB" id="A0A2T4CK39"/>
<proteinExistence type="predicted"/>
<dbReference type="PANTHER" id="PTHR10039:SF5">
    <property type="entry name" value="NACHT DOMAIN-CONTAINING PROTEIN"/>
    <property type="match status" value="1"/>
</dbReference>
<evidence type="ECO:0000313" key="4">
    <source>
        <dbReference type="EMBL" id="PTB81878.1"/>
    </source>
</evidence>
<dbReference type="PANTHER" id="PTHR10039">
    <property type="entry name" value="AMELOGENIN"/>
    <property type="match status" value="1"/>
</dbReference>
<dbReference type="Gene3D" id="3.40.50.300">
    <property type="entry name" value="P-loop containing nucleotide triphosphate hydrolases"/>
    <property type="match status" value="1"/>
</dbReference>
<dbReference type="STRING" id="983965.A0A2T4CK39"/>
<accession>A0A2T4CK39</accession>
<protein>
    <recommendedName>
        <fullName evidence="3">Nephrocystin 3-like N-terminal domain-containing protein</fullName>
    </recommendedName>
</protein>
<feature type="domain" description="Nephrocystin 3-like N-terminal" evidence="3">
    <location>
        <begin position="284"/>
        <end position="443"/>
    </location>
</feature>
<evidence type="ECO:0000259" key="3">
    <source>
        <dbReference type="Pfam" id="PF24883"/>
    </source>
</evidence>
<feature type="region of interest" description="Disordered" evidence="2">
    <location>
        <begin position="253"/>
        <end position="275"/>
    </location>
</feature>
<evidence type="ECO:0000313" key="5">
    <source>
        <dbReference type="Proteomes" id="UP000240760"/>
    </source>
</evidence>
<sequence>MSGLEALSLVCSIMQVISFTKEVLTVCKDVYEGRTTADSQMGQDAATIKELLDEMNRTAGSAPQQTKEERELHAIAQMCSKAAEELEFGIQRVTKNQKPGSPMGALRAGIRSFSGKRKITSLYDQFCKHQKSLETHILVRLCTKSEAIMLQGRDDFNQLSETMKHFVSQMAAGHTDMASLVTRDGTQTRQQIQQSEDRLKQEINDVHTEAVSEAKRERLLRSLKYESMNSRRTGLKPAHEATYLSIFDSLDAEGSDAEGSDAEGSDAEGSDEEPYDDKAAIAWKDFITWLQSEKQVFWIQGKPGSGKSTLMKFILQHEKTQRGLDRWRPNALLVSHFFWKPGDLLQKNLRGLLCSLNHQLLSSDHALVGHVLSEHTFAREKDTIGDWEIAQLDSIFYKILGQCKRSVFFLIDGLDEVTDIDEVLRFLESLTSQKNVKLCISSRGEDVFHQKFSEYDGLKLEDLTWDDMSQFALAGIPDSFGKYPADFLGDLRDLLVEKAEGVFLWLVLALESVKRGLRNNDKQDEIHLRLRQLPSKLEELYADMWDRLGDDKAIYQREAARYFALLVTNQALREDYQQQFHLSPPDSHLNPFLLMLDKNETLRGEMLDQSYEPSISKIEKECGDIALGVPIKTAGFLVTRKAAVYSMLLRLQYESLKEHLELSVEFLHRTLFDFFLESEVGRAILAQGQTDCIKLELATIFVCQLRTVHCCDITFWRMGAGGTLHYCMWILGQALAQGSASERAMVVDLLHHLESLFAAGWLSWDFRPDWYPRPPFDLLLLIDAAFKPLLRSRIESRGSSHATILLREATRAYIVGGIYHWRLTWSPLKLEKWLTTLGGDITSADICLYETHHDLGRSFRFDVQFAPYESTLSLAIKRCLKGALEDWDVAYLSMRLLSAVSKRAPDLNERTSFAFSVARAKGRRRVYCLRVDQIGFEHAYRSEGSESDWEERTTIISEVNLRYLIEILFKATPSGGKNTTPEVIRAQKLLEAEDSKPYIRPRFLTEKHGMQGPMLSKRCYRFIDQDLDIMADSTITEATADDFAKYDITPEKLAGYRSRCERVPLSALAVLADERLGVCRIADMGIKPPS</sequence>
<dbReference type="Pfam" id="PF24883">
    <property type="entry name" value="NPHP3_N"/>
    <property type="match status" value="1"/>
</dbReference>
<dbReference type="EMBL" id="KZ679126">
    <property type="protein sequence ID" value="PTB81878.1"/>
    <property type="molecule type" value="Genomic_DNA"/>
</dbReference>
<dbReference type="InterPro" id="IPR027417">
    <property type="entry name" value="P-loop_NTPase"/>
</dbReference>
<evidence type="ECO:0000256" key="1">
    <source>
        <dbReference type="ARBA" id="ARBA00022737"/>
    </source>
</evidence>
<dbReference type="OrthoDB" id="5086500at2759"/>
<dbReference type="InterPro" id="IPR056884">
    <property type="entry name" value="NPHP3-like_N"/>
</dbReference>
<dbReference type="SUPFAM" id="SSF52540">
    <property type="entry name" value="P-loop containing nucleoside triphosphate hydrolases"/>
    <property type="match status" value="1"/>
</dbReference>
<keyword evidence="1" id="KW-0677">Repeat</keyword>
<keyword evidence="5" id="KW-1185">Reference proteome</keyword>
<reference evidence="4 5" key="1">
    <citation type="submission" date="2016-07" db="EMBL/GenBank/DDBJ databases">
        <title>Multiple horizontal gene transfer events from other fungi enriched the ability of initially mycotrophic Trichoderma (Ascomycota) to feed on dead plant biomass.</title>
        <authorList>
            <consortium name="DOE Joint Genome Institute"/>
            <person name="Aerts A."/>
            <person name="Atanasova L."/>
            <person name="Chenthamara K."/>
            <person name="Zhang J."/>
            <person name="Grujic M."/>
            <person name="Henrissat B."/>
            <person name="Kuo A."/>
            <person name="Salamov A."/>
            <person name="Lipzen A."/>
            <person name="Labutti K."/>
            <person name="Barry K."/>
            <person name="Miao Y."/>
            <person name="Rahimi M.J."/>
            <person name="Shen Q."/>
            <person name="Grigoriev I.V."/>
            <person name="Kubicek C.P."/>
            <person name="Druzhinina I.S."/>
        </authorList>
    </citation>
    <scope>NUCLEOTIDE SEQUENCE [LARGE SCALE GENOMIC DNA]</scope>
    <source>
        <strain evidence="4 5">ATCC 18648</strain>
    </source>
</reference>
<gene>
    <name evidence="4" type="ORF">M440DRAFT_357986</name>
</gene>
<name>A0A2T4CK39_TRILO</name>
<evidence type="ECO:0000256" key="2">
    <source>
        <dbReference type="SAM" id="MobiDB-lite"/>
    </source>
</evidence>